<organism evidence="3 5">
    <name type="scientific">Dracunculus medinensis</name>
    <name type="common">Guinea worm</name>
    <dbReference type="NCBI Taxonomy" id="318479"/>
    <lineage>
        <taxon>Eukaryota</taxon>
        <taxon>Metazoa</taxon>
        <taxon>Ecdysozoa</taxon>
        <taxon>Nematoda</taxon>
        <taxon>Chromadorea</taxon>
        <taxon>Rhabditida</taxon>
        <taxon>Spirurina</taxon>
        <taxon>Dracunculoidea</taxon>
        <taxon>Dracunculidae</taxon>
        <taxon>Dracunculus</taxon>
    </lineage>
</organism>
<protein>
    <submittedName>
        <fullName evidence="2 5">Uncharacterized protein</fullName>
    </submittedName>
</protein>
<dbReference type="EMBL" id="UYYG01001153">
    <property type="protein sequence ID" value="VDN55672.1"/>
    <property type="molecule type" value="Genomic_DNA"/>
</dbReference>
<dbReference type="AlphaFoldDB" id="A0A0N4U3I0"/>
<accession>A0A0N4U3I0</accession>
<name>A0A0N4U3I0_DRAME</name>
<dbReference type="Proteomes" id="UP000038040">
    <property type="component" value="Unplaced"/>
</dbReference>
<dbReference type="Proteomes" id="UP000274756">
    <property type="component" value="Unassembled WGS sequence"/>
</dbReference>
<dbReference type="WBParaSite" id="DME_0000128501-mRNA-1">
    <property type="protein sequence ID" value="DME_0000128501-mRNA-1"/>
    <property type="gene ID" value="DME_0000128501"/>
</dbReference>
<reference evidence="5" key="1">
    <citation type="submission" date="2017-02" db="UniProtKB">
        <authorList>
            <consortium name="WormBaseParasite"/>
        </authorList>
    </citation>
    <scope>IDENTIFICATION</scope>
</reference>
<evidence type="ECO:0000313" key="5">
    <source>
        <dbReference type="WBParaSite" id="DME_0000128501-mRNA-1"/>
    </source>
</evidence>
<evidence type="ECO:0000313" key="4">
    <source>
        <dbReference type="Proteomes" id="UP000274756"/>
    </source>
</evidence>
<reference evidence="2 4" key="2">
    <citation type="submission" date="2018-11" db="EMBL/GenBank/DDBJ databases">
        <authorList>
            <consortium name="Pathogen Informatics"/>
        </authorList>
    </citation>
    <scope>NUCLEOTIDE SEQUENCE [LARGE SCALE GENOMIC DNA]</scope>
</reference>
<feature type="coiled-coil region" evidence="1">
    <location>
        <begin position="3"/>
        <end position="30"/>
    </location>
</feature>
<proteinExistence type="predicted"/>
<keyword evidence="1" id="KW-0175">Coiled coil</keyword>
<evidence type="ECO:0000256" key="1">
    <source>
        <dbReference type="SAM" id="Coils"/>
    </source>
</evidence>
<evidence type="ECO:0000313" key="2">
    <source>
        <dbReference type="EMBL" id="VDN55672.1"/>
    </source>
</evidence>
<dbReference type="OrthoDB" id="10615427at2759"/>
<evidence type="ECO:0000313" key="3">
    <source>
        <dbReference type="Proteomes" id="UP000038040"/>
    </source>
</evidence>
<gene>
    <name evidence="2" type="ORF">DME_LOCUS5645</name>
</gene>
<sequence>MDFAAIEMAHQETKSELKKIEENMRMLGIEIPHPIMAEKVSGGVKSVSRIVLDTNVYGIRLPQIPVYRYDIRIVAKTSGGKELELTKQCRDELVYNINNEVFKMLRDVWRRM</sequence>
<keyword evidence="4" id="KW-1185">Reference proteome</keyword>